<comment type="similarity">
    <text evidence="8">Belongs to the methyl-accepting chemotaxis (MCP) protein family.</text>
</comment>
<proteinExistence type="inferred from homology"/>
<dbReference type="RefSeq" id="WP_277734473.1">
    <property type="nucleotide sequence ID" value="NZ_CP120733.1"/>
</dbReference>
<dbReference type="SMART" id="SM00304">
    <property type="entry name" value="HAMP"/>
    <property type="match status" value="1"/>
</dbReference>
<dbReference type="CDD" id="cd06225">
    <property type="entry name" value="HAMP"/>
    <property type="match status" value="1"/>
</dbReference>
<keyword evidence="5 10" id="KW-1133">Transmembrane helix</keyword>
<dbReference type="InterPro" id="IPR029151">
    <property type="entry name" value="Sensor-like_sf"/>
</dbReference>
<evidence type="ECO:0000256" key="8">
    <source>
        <dbReference type="ARBA" id="ARBA00029447"/>
    </source>
</evidence>
<dbReference type="Pfam" id="PF02743">
    <property type="entry name" value="dCache_1"/>
    <property type="match status" value="1"/>
</dbReference>
<keyword evidence="2" id="KW-1003">Cell membrane</keyword>
<dbReference type="CDD" id="cd12913">
    <property type="entry name" value="PDC1_MCP_like"/>
    <property type="match status" value="1"/>
</dbReference>
<dbReference type="CDD" id="cd12912">
    <property type="entry name" value="PDC2_MCP_like"/>
    <property type="match status" value="1"/>
</dbReference>
<dbReference type="Pfam" id="PF00015">
    <property type="entry name" value="MCPsignal"/>
    <property type="match status" value="1"/>
</dbReference>
<evidence type="ECO:0000259" key="12">
    <source>
        <dbReference type="PROSITE" id="PS50885"/>
    </source>
</evidence>
<dbReference type="PROSITE" id="PS50885">
    <property type="entry name" value="HAMP"/>
    <property type="match status" value="1"/>
</dbReference>
<dbReference type="Gene3D" id="6.10.340.10">
    <property type="match status" value="1"/>
</dbReference>
<dbReference type="SUPFAM" id="SSF103190">
    <property type="entry name" value="Sensory domain-like"/>
    <property type="match status" value="1"/>
</dbReference>
<feature type="transmembrane region" description="Helical" evidence="10">
    <location>
        <begin position="283"/>
        <end position="306"/>
    </location>
</feature>
<name>A0ABY8EGU8_9FIRM</name>
<dbReference type="InterPro" id="IPR004089">
    <property type="entry name" value="MCPsignal_dom"/>
</dbReference>
<dbReference type="SMART" id="SM00283">
    <property type="entry name" value="MA"/>
    <property type="match status" value="1"/>
</dbReference>
<feature type="domain" description="Methyl-accepting transducer" evidence="11">
    <location>
        <begin position="379"/>
        <end position="636"/>
    </location>
</feature>
<keyword evidence="6 10" id="KW-0472">Membrane</keyword>
<gene>
    <name evidence="13" type="ORF">P4S50_08835</name>
</gene>
<evidence type="ECO:0000256" key="4">
    <source>
        <dbReference type="ARBA" id="ARBA00022692"/>
    </source>
</evidence>
<sequence>MRLTIKNKVLILVLSVIIIPLTILGYQSYQKSTCVIEEQFKNSMLKLNKNVDREIRTSFNGYISSLNIISENMFIQSVDENYEYEAYCLELFEDCTNIYKEALSVYMGTENGKYITYPYDDGGSEGYDPRTRPWYKDAVKANKPIITDAYEDSVSGKLVMTYAIPVHKENNKLVGVVALDITLDELSKKVNSIKIGESGYSFIIDTNGNFITRTDKNNVGENINSNEFLTIINSKNEDIIDYDFEEKNGAIDKKIVAFKKMDDTDWMLVTFIDYGEIAQKGNYVYKSIIMVGIIIGLIACITGVIFSNRITKDIKHIVNTIDRVKDGDLRSKMNLKSNDEIGDIGRHFDLMIDNIKNLLMQSQNVGNRLSESSSELAAITEEVSASSEEISKSIQSISQGVKEQSIDVENGVELAVDLDNKFNELSDNMNKMLKDTDEVIGFNKVGIGSVQDLQNKTDLNNKSILKIENALNKLTGKSKNIGVILDTIRSIAEQTNLLALNASIEAARAGDAGKGFAVVADEIRKLAEGSGVATNEIQNIIDSIHEENRNTVMIMDEVKNISMDQTNSVQYVNKSFEDISNSIEHITSEINIVSEYVSNLSKNKDLIVESIKRISLVSEEGAASSEEISVSVEHQSKAVEQVAKSAQDLNELSIILEDSIKKFNI</sequence>
<dbReference type="CDD" id="cd11386">
    <property type="entry name" value="MCP_signal"/>
    <property type="match status" value="1"/>
</dbReference>
<feature type="transmembrane region" description="Helical" evidence="10">
    <location>
        <begin position="9"/>
        <end position="29"/>
    </location>
</feature>
<keyword evidence="7 9" id="KW-0807">Transducer</keyword>
<keyword evidence="3" id="KW-0145">Chemotaxis</keyword>
<keyword evidence="4 10" id="KW-0812">Transmembrane</keyword>
<evidence type="ECO:0000313" key="13">
    <source>
        <dbReference type="EMBL" id="WFD12171.1"/>
    </source>
</evidence>
<evidence type="ECO:0000256" key="1">
    <source>
        <dbReference type="ARBA" id="ARBA00004651"/>
    </source>
</evidence>
<dbReference type="PANTHER" id="PTHR32089:SF112">
    <property type="entry name" value="LYSOZYME-LIKE PROTEIN-RELATED"/>
    <property type="match status" value="1"/>
</dbReference>
<reference evidence="13 14" key="1">
    <citation type="submission" date="2023-03" db="EMBL/GenBank/DDBJ databases">
        <title>Complete genome sequence of Tepidibacter sp. SWIR-1, isolated from a deep-sea hydrothermal vent.</title>
        <authorList>
            <person name="Li X."/>
        </authorList>
    </citation>
    <scope>NUCLEOTIDE SEQUENCE [LARGE SCALE GENOMIC DNA]</scope>
    <source>
        <strain evidence="13 14">SWIR-1</strain>
    </source>
</reference>
<dbReference type="SUPFAM" id="SSF58104">
    <property type="entry name" value="Methyl-accepting chemotaxis protein (MCP) signaling domain"/>
    <property type="match status" value="1"/>
</dbReference>
<evidence type="ECO:0000259" key="11">
    <source>
        <dbReference type="PROSITE" id="PS50111"/>
    </source>
</evidence>
<dbReference type="Pfam" id="PF00672">
    <property type="entry name" value="HAMP"/>
    <property type="match status" value="1"/>
</dbReference>
<evidence type="ECO:0000256" key="9">
    <source>
        <dbReference type="PROSITE-ProRule" id="PRU00284"/>
    </source>
</evidence>
<accession>A0ABY8EGU8</accession>
<evidence type="ECO:0000256" key="2">
    <source>
        <dbReference type="ARBA" id="ARBA00022475"/>
    </source>
</evidence>
<organism evidence="13 14">
    <name type="scientific">Tepidibacter hydrothermalis</name>
    <dbReference type="NCBI Taxonomy" id="3036126"/>
    <lineage>
        <taxon>Bacteria</taxon>
        <taxon>Bacillati</taxon>
        <taxon>Bacillota</taxon>
        <taxon>Clostridia</taxon>
        <taxon>Peptostreptococcales</taxon>
        <taxon>Peptostreptococcaceae</taxon>
        <taxon>Tepidibacter</taxon>
    </lineage>
</organism>
<keyword evidence="14" id="KW-1185">Reference proteome</keyword>
<dbReference type="Gene3D" id="3.30.450.20">
    <property type="entry name" value="PAS domain"/>
    <property type="match status" value="1"/>
</dbReference>
<evidence type="ECO:0000256" key="5">
    <source>
        <dbReference type="ARBA" id="ARBA00022989"/>
    </source>
</evidence>
<dbReference type="InterPro" id="IPR003660">
    <property type="entry name" value="HAMP_dom"/>
</dbReference>
<dbReference type="PANTHER" id="PTHR32089">
    <property type="entry name" value="METHYL-ACCEPTING CHEMOTAXIS PROTEIN MCPB"/>
    <property type="match status" value="1"/>
</dbReference>
<dbReference type="InterPro" id="IPR033479">
    <property type="entry name" value="dCache_1"/>
</dbReference>
<dbReference type="PROSITE" id="PS50111">
    <property type="entry name" value="CHEMOTAXIS_TRANSDUC_2"/>
    <property type="match status" value="1"/>
</dbReference>
<protein>
    <submittedName>
        <fullName evidence="13">Methyl-accepting chemotaxis protein</fullName>
    </submittedName>
</protein>
<dbReference type="EMBL" id="CP120733">
    <property type="protein sequence ID" value="WFD12171.1"/>
    <property type="molecule type" value="Genomic_DNA"/>
</dbReference>
<evidence type="ECO:0000256" key="7">
    <source>
        <dbReference type="ARBA" id="ARBA00023224"/>
    </source>
</evidence>
<evidence type="ECO:0000256" key="6">
    <source>
        <dbReference type="ARBA" id="ARBA00023136"/>
    </source>
</evidence>
<feature type="domain" description="HAMP" evidence="12">
    <location>
        <begin position="308"/>
        <end position="360"/>
    </location>
</feature>
<evidence type="ECO:0000313" key="14">
    <source>
        <dbReference type="Proteomes" id="UP001222800"/>
    </source>
</evidence>
<evidence type="ECO:0000256" key="10">
    <source>
        <dbReference type="SAM" id="Phobius"/>
    </source>
</evidence>
<dbReference type="Proteomes" id="UP001222800">
    <property type="component" value="Chromosome"/>
</dbReference>
<comment type="subcellular location">
    <subcellularLocation>
        <location evidence="1">Cell membrane</location>
        <topology evidence="1">Multi-pass membrane protein</topology>
    </subcellularLocation>
</comment>
<evidence type="ECO:0000256" key="3">
    <source>
        <dbReference type="ARBA" id="ARBA00022500"/>
    </source>
</evidence>
<dbReference type="Gene3D" id="1.10.287.950">
    <property type="entry name" value="Methyl-accepting chemotaxis protein"/>
    <property type="match status" value="1"/>
</dbReference>